<keyword evidence="2" id="KW-1185">Reference proteome</keyword>
<dbReference type="PIRSF" id="PIRSF020565">
    <property type="entry name" value="3Ho_Ac_ACP_DH_prd"/>
    <property type="match status" value="1"/>
</dbReference>
<dbReference type="Gene3D" id="3.10.129.10">
    <property type="entry name" value="Hotdog Thioesterase"/>
    <property type="match status" value="1"/>
</dbReference>
<dbReference type="SUPFAM" id="SSF54637">
    <property type="entry name" value="Thioesterase/thiol ester dehydrase-isomerase"/>
    <property type="match status" value="1"/>
</dbReference>
<accession>A0ABU0W7U4</accession>
<reference evidence="1 2" key="1">
    <citation type="submission" date="2023-08" db="EMBL/GenBank/DDBJ databases">
        <title>Whole-genome sequencing of halo(alkali)philic microorganisms from hypersaline lakes.</title>
        <authorList>
            <person name="Sorokin D.Y."/>
            <person name="Abbas B."/>
            <person name="Merkel A.Y."/>
        </authorList>
    </citation>
    <scope>NUCLEOTIDE SEQUENCE [LARGE SCALE GENOMIC DNA]</scope>
    <source>
        <strain evidence="1 2">AB-CW4</strain>
    </source>
</reference>
<gene>
    <name evidence="1" type="ORF">RBH19_08860</name>
</gene>
<dbReference type="RefSeq" id="WP_306728482.1">
    <property type="nucleotide sequence ID" value="NZ_JAVDDT010000005.1"/>
</dbReference>
<name>A0ABU0W7U4_9GAMM</name>
<dbReference type="InterPro" id="IPR029069">
    <property type="entry name" value="HotDog_dom_sf"/>
</dbReference>
<evidence type="ECO:0008006" key="3">
    <source>
        <dbReference type="Google" id="ProtNLM"/>
    </source>
</evidence>
<evidence type="ECO:0000313" key="1">
    <source>
        <dbReference type="EMBL" id="MDQ2069983.1"/>
    </source>
</evidence>
<sequence length="148" mass="15997">MKSEALLPHGGDMRLIDELASHGDVQAHGCVRLTPAHPFLDADGQVPAWVGLEMMAQTVAAWSGARGQARGERPRMGYLLACRSFDADIPAFPVPGELDIHMQELMRQDNGFGSYSGEIHLDGRVVARGRLSVMEMQGDVVAADGEDQ</sequence>
<dbReference type="InterPro" id="IPR016776">
    <property type="entry name" value="ApeP-like_dehydratase"/>
</dbReference>
<protein>
    <recommendedName>
        <fullName evidence="3">3-hydroxylacyl-ACP dehydratase</fullName>
    </recommendedName>
</protein>
<dbReference type="EMBL" id="JAVDDT010000005">
    <property type="protein sequence ID" value="MDQ2069983.1"/>
    <property type="molecule type" value="Genomic_DNA"/>
</dbReference>
<comment type="caution">
    <text evidence="1">The sequence shown here is derived from an EMBL/GenBank/DDBJ whole genome shotgun (WGS) entry which is preliminary data.</text>
</comment>
<dbReference type="Proteomes" id="UP001239019">
    <property type="component" value="Unassembled WGS sequence"/>
</dbReference>
<proteinExistence type="predicted"/>
<dbReference type="Pfam" id="PF22817">
    <property type="entry name" value="ApeP-like"/>
    <property type="match status" value="1"/>
</dbReference>
<organism evidence="1 2">
    <name type="scientific">Natronospira bacteriovora</name>
    <dbReference type="NCBI Taxonomy" id="3069753"/>
    <lineage>
        <taxon>Bacteria</taxon>
        <taxon>Pseudomonadati</taxon>
        <taxon>Pseudomonadota</taxon>
        <taxon>Gammaproteobacteria</taxon>
        <taxon>Natronospirales</taxon>
        <taxon>Natronospiraceae</taxon>
        <taxon>Natronospira</taxon>
    </lineage>
</organism>
<evidence type="ECO:0000313" key="2">
    <source>
        <dbReference type="Proteomes" id="UP001239019"/>
    </source>
</evidence>